<dbReference type="GO" id="GO:0051266">
    <property type="term" value="F:sirohydrochlorin ferrochelatase activity"/>
    <property type="evidence" value="ECO:0007669"/>
    <property type="project" value="InterPro"/>
</dbReference>
<dbReference type="PANTHER" id="PTHR45790:SF3">
    <property type="entry name" value="S-ADENOSYL-L-METHIONINE-DEPENDENT UROPORPHYRINOGEN III METHYLTRANSFERASE, CHLOROPLASTIC"/>
    <property type="match status" value="1"/>
</dbReference>
<evidence type="ECO:0000256" key="1">
    <source>
        <dbReference type="ARBA" id="ARBA00005010"/>
    </source>
</evidence>
<evidence type="ECO:0000256" key="10">
    <source>
        <dbReference type="ARBA" id="ARBA00023268"/>
    </source>
</evidence>
<dbReference type="InterPro" id="IPR014777">
    <property type="entry name" value="4pyrrole_Mease_sub1"/>
</dbReference>
<comment type="pathway">
    <text evidence="1">Porphyrin-containing compound metabolism; siroheme biosynthesis; sirohydrochlorin from precorrin-2: step 1/1.</text>
</comment>
<evidence type="ECO:0000256" key="5">
    <source>
        <dbReference type="ARBA" id="ARBA00022691"/>
    </source>
</evidence>
<keyword evidence="8" id="KW-0456">Lyase</keyword>
<dbReference type="EMBL" id="FQVU01000003">
    <property type="protein sequence ID" value="SHG60939.1"/>
    <property type="molecule type" value="Genomic_DNA"/>
</dbReference>
<keyword evidence="2" id="KW-0169">Cobalamin biosynthesis</keyword>
<sequence>MTGRTPDRPTVTAPDRDNGPVTGFPLLLDVAGRRVVVVGGGPVAARRARSLLAAGATVVVVAPDVGPELDGLDVAIERRPFAPADLDAAWLAVACTDRSDVNTAVGVAAEERHIFCVRADLAAAGTARVPAVTRREGVTVAVSGGDDPRRAALLRDAIAAALDAGDLPARRHRRVPVASVTPAAPGGRVVLVGGGPGDPDLITVRGRRLVADADVVVVDRLAPRALLADLSEDVEIVDCGKSPHRHNLTQAQINEVLVDRARRGKLVVRLKGGDPFVFGRGGEEWLACVAAGVPVEVVPGLSSALAGPALAGIPVTHRKVAADFTVVSGHLDPGRPPESGVDWPGLATHAGTLVILMAMDRLRLITDDLVRHGRPADTPAAVVHRATLPEQRVVRASLATLADEVERAGIGAPAVVVVGDVVAVLDPS</sequence>
<evidence type="ECO:0000256" key="11">
    <source>
        <dbReference type="ARBA" id="ARBA00047561"/>
    </source>
</evidence>
<proteinExistence type="predicted"/>
<dbReference type="Gene3D" id="3.30.950.10">
    <property type="entry name" value="Methyltransferase, Cobalt-precorrin-4 Transmethylase, Domain 2"/>
    <property type="match status" value="1"/>
</dbReference>
<keyword evidence="3 14" id="KW-0489">Methyltransferase</keyword>
<dbReference type="UniPathway" id="UPA00262">
    <property type="reaction ID" value="UER00222"/>
</dbReference>
<dbReference type="PANTHER" id="PTHR45790">
    <property type="entry name" value="SIROHEME SYNTHASE-RELATED"/>
    <property type="match status" value="1"/>
</dbReference>
<dbReference type="Pfam" id="PF00590">
    <property type="entry name" value="TP_methylase"/>
    <property type="match status" value="1"/>
</dbReference>
<dbReference type="InterPro" id="IPR014776">
    <property type="entry name" value="4pyrrole_Mease_sub2"/>
</dbReference>
<evidence type="ECO:0000256" key="4">
    <source>
        <dbReference type="ARBA" id="ARBA00022679"/>
    </source>
</evidence>
<feature type="active site" description="Proton donor" evidence="12">
    <location>
        <position position="241"/>
    </location>
</feature>
<dbReference type="PIRSF" id="PIRSF036426">
    <property type="entry name" value="Sirohaem_synth"/>
    <property type="match status" value="1"/>
</dbReference>
<evidence type="ECO:0000259" key="13">
    <source>
        <dbReference type="Pfam" id="PF00590"/>
    </source>
</evidence>
<evidence type="ECO:0000313" key="14">
    <source>
        <dbReference type="EMBL" id="SHG60939.1"/>
    </source>
</evidence>
<dbReference type="STRING" id="1206085.SAMN05443575_2374"/>
<dbReference type="Pfam" id="PF13241">
    <property type="entry name" value="NAD_binding_7"/>
    <property type="match status" value="1"/>
</dbReference>
<dbReference type="AlphaFoldDB" id="A0A1M5L859"/>
<evidence type="ECO:0000256" key="12">
    <source>
        <dbReference type="PIRSR" id="PIRSR036426-1"/>
    </source>
</evidence>
<keyword evidence="5" id="KW-0949">S-adenosyl-L-methionine</keyword>
<feature type="active site" description="Proton acceptor" evidence="12">
    <location>
        <position position="219"/>
    </location>
</feature>
<keyword evidence="4 14" id="KW-0808">Transferase</keyword>
<dbReference type="NCBIfam" id="NF004790">
    <property type="entry name" value="PRK06136.1"/>
    <property type="match status" value="1"/>
</dbReference>
<dbReference type="Proteomes" id="UP000186132">
    <property type="component" value="Unassembled WGS sequence"/>
</dbReference>
<dbReference type="SUPFAM" id="SSF53790">
    <property type="entry name" value="Tetrapyrrole methylase"/>
    <property type="match status" value="1"/>
</dbReference>
<dbReference type="CDD" id="cd11642">
    <property type="entry name" value="SUMT"/>
    <property type="match status" value="1"/>
</dbReference>
<dbReference type="InterPro" id="IPR050161">
    <property type="entry name" value="Siro_Cobalamin_biosynth"/>
</dbReference>
<dbReference type="InterPro" id="IPR006367">
    <property type="entry name" value="Sirohaem_synthase_N"/>
</dbReference>
<keyword evidence="6" id="KW-0560">Oxidoreductase</keyword>
<dbReference type="FunFam" id="3.30.950.10:FF:000001">
    <property type="entry name" value="Siroheme synthase"/>
    <property type="match status" value="1"/>
</dbReference>
<evidence type="ECO:0000256" key="3">
    <source>
        <dbReference type="ARBA" id="ARBA00022603"/>
    </source>
</evidence>
<keyword evidence="15" id="KW-1185">Reference proteome</keyword>
<evidence type="ECO:0000313" key="15">
    <source>
        <dbReference type="Proteomes" id="UP000186132"/>
    </source>
</evidence>
<name>A0A1M5L859_9ACTN</name>
<comment type="catalytic activity">
    <reaction evidence="11">
        <text>precorrin-2 + NAD(+) = sirohydrochlorin + NADH + 2 H(+)</text>
        <dbReference type="Rhea" id="RHEA:15613"/>
        <dbReference type="ChEBI" id="CHEBI:15378"/>
        <dbReference type="ChEBI" id="CHEBI:57540"/>
        <dbReference type="ChEBI" id="CHEBI:57945"/>
        <dbReference type="ChEBI" id="CHEBI:58351"/>
        <dbReference type="ChEBI" id="CHEBI:58827"/>
        <dbReference type="EC" id="1.3.1.76"/>
    </reaction>
</comment>
<dbReference type="SUPFAM" id="SSF51735">
    <property type="entry name" value="NAD(P)-binding Rossmann-fold domains"/>
    <property type="match status" value="1"/>
</dbReference>
<dbReference type="GO" id="GO:0043115">
    <property type="term" value="F:precorrin-2 dehydrogenase activity"/>
    <property type="evidence" value="ECO:0007669"/>
    <property type="project" value="UniProtKB-EC"/>
</dbReference>
<dbReference type="GO" id="GO:0051287">
    <property type="term" value="F:NAD binding"/>
    <property type="evidence" value="ECO:0007669"/>
    <property type="project" value="InterPro"/>
</dbReference>
<dbReference type="InterPro" id="IPR012409">
    <property type="entry name" value="Sirohaem_synth"/>
</dbReference>
<protein>
    <submittedName>
        <fullName evidence="14">Uroporphyrinogen-III C-methyltransferase</fullName>
    </submittedName>
</protein>
<dbReference type="InterPro" id="IPR036291">
    <property type="entry name" value="NAD(P)-bd_dom_sf"/>
</dbReference>
<dbReference type="Gene3D" id="3.40.50.720">
    <property type="entry name" value="NAD(P)-binding Rossmann-like Domain"/>
    <property type="match status" value="1"/>
</dbReference>
<dbReference type="GO" id="GO:0004851">
    <property type="term" value="F:uroporphyrin-III C-methyltransferase activity"/>
    <property type="evidence" value="ECO:0007669"/>
    <property type="project" value="InterPro"/>
</dbReference>
<organism evidence="14 15">
    <name type="scientific">Jatrophihabitans endophyticus</name>
    <dbReference type="NCBI Taxonomy" id="1206085"/>
    <lineage>
        <taxon>Bacteria</taxon>
        <taxon>Bacillati</taxon>
        <taxon>Actinomycetota</taxon>
        <taxon>Actinomycetes</taxon>
        <taxon>Jatrophihabitantales</taxon>
        <taxon>Jatrophihabitantaceae</taxon>
        <taxon>Jatrophihabitans</taxon>
    </lineage>
</organism>
<reference evidence="14 15" key="1">
    <citation type="submission" date="2016-11" db="EMBL/GenBank/DDBJ databases">
        <authorList>
            <person name="Jaros S."/>
            <person name="Januszkiewicz K."/>
            <person name="Wedrychowicz H."/>
        </authorList>
    </citation>
    <scope>NUCLEOTIDE SEQUENCE [LARGE SCALE GENOMIC DNA]</scope>
    <source>
        <strain evidence="14 15">DSM 45627</strain>
    </source>
</reference>
<evidence type="ECO:0000256" key="6">
    <source>
        <dbReference type="ARBA" id="ARBA00023002"/>
    </source>
</evidence>
<accession>A0A1M5L859</accession>
<keyword evidence="7" id="KW-0520">NAD</keyword>
<keyword evidence="10" id="KW-0511">Multifunctional enzyme</keyword>
<dbReference type="NCBIfam" id="TIGR01470">
    <property type="entry name" value="cysG_Nterm"/>
    <property type="match status" value="1"/>
</dbReference>
<dbReference type="GO" id="GO:0032259">
    <property type="term" value="P:methylation"/>
    <property type="evidence" value="ECO:0007669"/>
    <property type="project" value="UniProtKB-KW"/>
</dbReference>
<feature type="domain" description="Tetrapyrrole methylase" evidence="13">
    <location>
        <begin position="188"/>
        <end position="401"/>
    </location>
</feature>
<dbReference type="FunFam" id="3.40.1010.10:FF:000001">
    <property type="entry name" value="Siroheme synthase"/>
    <property type="match status" value="1"/>
</dbReference>
<dbReference type="GO" id="GO:0019354">
    <property type="term" value="P:siroheme biosynthetic process"/>
    <property type="evidence" value="ECO:0007669"/>
    <property type="project" value="UniProtKB-UniPathway"/>
</dbReference>
<keyword evidence="9" id="KW-0627">Porphyrin biosynthesis</keyword>
<dbReference type="NCBIfam" id="TIGR01469">
    <property type="entry name" value="cobA_cysG_Cterm"/>
    <property type="match status" value="1"/>
</dbReference>
<evidence type="ECO:0000256" key="8">
    <source>
        <dbReference type="ARBA" id="ARBA00023239"/>
    </source>
</evidence>
<dbReference type="Gene3D" id="3.40.1010.10">
    <property type="entry name" value="Cobalt-precorrin-4 Transmethylase, Domain 1"/>
    <property type="match status" value="1"/>
</dbReference>
<evidence type="ECO:0000256" key="2">
    <source>
        <dbReference type="ARBA" id="ARBA00022573"/>
    </source>
</evidence>
<dbReference type="InterPro" id="IPR000878">
    <property type="entry name" value="4pyrrol_Mease"/>
</dbReference>
<evidence type="ECO:0000256" key="9">
    <source>
        <dbReference type="ARBA" id="ARBA00023244"/>
    </source>
</evidence>
<evidence type="ECO:0000256" key="7">
    <source>
        <dbReference type="ARBA" id="ARBA00023027"/>
    </source>
</evidence>
<dbReference type="InterPro" id="IPR035996">
    <property type="entry name" value="4pyrrol_Methylase_sf"/>
</dbReference>
<gene>
    <name evidence="14" type="ORF">SAMN05443575_2374</name>
</gene>
<dbReference type="InterPro" id="IPR006366">
    <property type="entry name" value="CobA/CysG_C"/>
</dbReference>
<dbReference type="GO" id="GO:0009236">
    <property type="term" value="P:cobalamin biosynthetic process"/>
    <property type="evidence" value="ECO:0007669"/>
    <property type="project" value="UniProtKB-KW"/>
</dbReference>